<comment type="catalytic activity">
    <reaction evidence="3">
        <text>D-glyceraldehyde 3-phosphate = dihydroxyacetone phosphate</text>
        <dbReference type="Rhea" id="RHEA:18585"/>
        <dbReference type="ChEBI" id="CHEBI:57642"/>
        <dbReference type="ChEBI" id="CHEBI:59776"/>
        <dbReference type="EC" id="5.3.1.1"/>
    </reaction>
</comment>
<dbReference type="Proteomes" id="UP001500368">
    <property type="component" value="Unassembled WGS sequence"/>
</dbReference>
<keyword evidence="3" id="KW-0324">Glycolysis</keyword>
<name>A0ABP9FW98_9MICC</name>
<comment type="pathway">
    <text evidence="3">Carbohydrate degradation; glycolysis; D-glyceraldehyde 3-phosphate from glycerone phosphate: step 1/1.</text>
</comment>
<reference evidence="5" key="1">
    <citation type="journal article" date="2019" name="Int. J. Syst. Evol. Microbiol.">
        <title>The Global Catalogue of Microorganisms (GCM) 10K type strain sequencing project: providing services to taxonomists for standard genome sequencing and annotation.</title>
        <authorList>
            <consortium name="The Broad Institute Genomics Platform"/>
            <consortium name="The Broad Institute Genome Sequencing Center for Infectious Disease"/>
            <person name="Wu L."/>
            <person name="Ma J."/>
        </authorList>
    </citation>
    <scope>NUCLEOTIDE SEQUENCE [LARGE SCALE GENOMIC DNA]</scope>
    <source>
        <strain evidence="5">JCM 19129</strain>
    </source>
</reference>
<dbReference type="InterPro" id="IPR035990">
    <property type="entry name" value="TIM_sf"/>
</dbReference>
<keyword evidence="2 3" id="KW-0413">Isomerase</keyword>
<sequence>MKQRWMGTSWKMNKTLAEARHYAQALGQALAEDPALTAGVRPFIIPSHTAIAAVAETLGDLTRAPDGVLIGAQNAHWEPAGAWTGEISVPQAADAGAQMIEIGHSERREHFNETIETTRLKVAATLNHGLIPLLCIGEPTAVRRAGNSTTYILEQAAGALDSLSESELSRVLIAYEPIWAIGEQGRPARPEELVETFDALQVRYGGRTAGILYGGSVNLENASDLLSIHTIDGLFIGRAAWDVTGYLKLLALAASTD</sequence>
<dbReference type="PANTHER" id="PTHR21139">
    <property type="entry name" value="TRIOSEPHOSPHATE ISOMERASE"/>
    <property type="match status" value="1"/>
</dbReference>
<organism evidence="4 5">
    <name type="scientific">Nesterenkonia rhizosphaerae</name>
    <dbReference type="NCBI Taxonomy" id="1348272"/>
    <lineage>
        <taxon>Bacteria</taxon>
        <taxon>Bacillati</taxon>
        <taxon>Actinomycetota</taxon>
        <taxon>Actinomycetes</taxon>
        <taxon>Micrococcales</taxon>
        <taxon>Micrococcaceae</taxon>
        <taxon>Nesterenkonia</taxon>
    </lineage>
</organism>
<protein>
    <recommendedName>
        <fullName evidence="3">Triosephosphate isomerase</fullName>
        <ecNumber evidence="3">5.3.1.1</ecNumber>
    </recommendedName>
</protein>
<dbReference type="EC" id="5.3.1.1" evidence="3"/>
<gene>
    <name evidence="4" type="ORF">GCM10025790_13710</name>
</gene>
<comment type="subcellular location">
    <subcellularLocation>
        <location evidence="3">Cytoplasm</location>
    </subcellularLocation>
</comment>
<dbReference type="SUPFAM" id="SSF51351">
    <property type="entry name" value="Triosephosphate isomerase (TIM)"/>
    <property type="match status" value="1"/>
</dbReference>
<evidence type="ECO:0000256" key="1">
    <source>
        <dbReference type="ARBA" id="ARBA00007422"/>
    </source>
</evidence>
<dbReference type="Gene3D" id="3.20.20.70">
    <property type="entry name" value="Aldolase class I"/>
    <property type="match status" value="1"/>
</dbReference>
<dbReference type="PROSITE" id="PS51440">
    <property type="entry name" value="TIM_2"/>
    <property type="match status" value="1"/>
</dbReference>
<dbReference type="EMBL" id="BAABLW010000007">
    <property type="protein sequence ID" value="GAA4919129.1"/>
    <property type="molecule type" value="Genomic_DNA"/>
</dbReference>
<dbReference type="InterPro" id="IPR000652">
    <property type="entry name" value="Triosephosphate_isomerase"/>
</dbReference>
<dbReference type="GO" id="GO:0016853">
    <property type="term" value="F:isomerase activity"/>
    <property type="evidence" value="ECO:0007669"/>
    <property type="project" value="UniProtKB-KW"/>
</dbReference>
<comment type="similarity">
    <text evidence="1 3">Belongs to the triosephosphate isomerase family.</text>
</comment>
<evidence type="ECO:0000313" key="4">
    <source>
        <dbReference type="EMBL" id="GAA4919129.1"/>
    </source>
</evidence>
<keyword evidence="5" id="KW-1185">Reference proteome</keyword>
<evidence type="ECO:0000256" key="2">
    <source>
        <dbReference type="ARBA" id="ARBA00023235"/>
    </source>
</evidence>
<comment type="pathway">
    <text evidence="3">Carbohydrate biosynthesis; gluconeogenesis.</text>
</comment>
<dbReference type="NCBIfam" id="NF000722">
    <property type="entry name" value="PRK00042.2-1"/>
    <property type="match status" value="1"/>
</dbReference>
<accession>A0ABP9FW98</accession>
<dbReference type="RefSeq" id="WP_345477324.1">
    <property type="nucleotide sequence ID" value="NZ_BAABLW010000007.1"/>
</dbReference>
<dbReference type="PANTHER" id="PTHR21139:SF42">
    <property type="entry name" value="TRIOSEPHOSPHATE ISOMERASE"/>
    <property type="match status" value="1"/>
</dbReference>
<evidence type="ECO:0000313" key="5">
    <source>
        <dbReference type="Proteomes" id="UP001500368"/>
    </source>
</evidence>
<evidence type="ECO:0000256" key="3">
    <source>
        <dbReference type="RuleBase" id="RU363013"/>
    </source>
</evidence>
<proteinExistence type="inferred from homology"/>
<dbReference type="InterPro" id="IPR013785">
    <property type="entry name" value="Aldolase_TIM"/>
</dbReference>
<comment type="caution">
    <text evidence="4">The sequence shown here is derived from an EMBL/GenBank/DDBJ whole genome shotgun (WGS) entry which is preliminary data.</text>
</comment>
<dbReference type="Pfam" id="PF00121">
    <property type="entry name" value="TIM"/>
    <property type="match status" value="1"/>
</dbReference>
<keyword evidence="3" id="KW-0312">Gluconeogenesis</keyword>
<keyword evidence="3" id="KW-0963">Cytoplasm</keyword>
<comment type="subunit">
    <text evidence="3">Homodimer.</text>
</comment>
<dbReference type="CDD" id="cd00311">
    <property type="entry name" value="TIM"/>
    <property type="match status" value="1"/>
</dbReference>